<evidence type="ECO:0000313" key="2">
    <source>
        <dbReference type="Proteomes" id="UP000076842"/>
    </source>
</evidence>
<sequence length="180" mass="19807">MKIRMDRGIVQNASWSLGAVMGRESIYTPRQAVVSAGRDHSPHARFFPRVPSGTGPIGRPCPISHHLPTRAGTLHLRPRRYAAFQHRKLFSIILMTNQPGLDNILRVFSSDQSASLCIIHFPSSSRSSTPCSASSNASVNNSPARLLWLAANVLHRNGYVLEASSTATRECLDISFIARF</sequence>
<dbReference type="InParanoid" id="A0A165ELZ1"/>
<keyword evidence="2" id="KW-1185">Reference proteome</keyword>
<accession>A0A165ELZ1</accession>
<dbReference type="Proteomes" id="UP000076842">
    <property type="component" value="Unassembled WGS sequence"/>
</dbReference>
<dbReference type="AlphaFoldDB" id="A0A165ELZ1"/>
<organism evidence="1 2">
    <name type="scientific">Calocera cornea HHB12733</name>
    <dbReference type="NCBI Taxonomy" id="1353952"/>
    <lineage>
        <taxon>Eukaryota</taxon>
        <taxon>Fungi</taxon>
        <taxon>Dikarya</taxon>
        <taxon>Basidiomycota</taxon>
        <taxon>Agaricomycotina</taxon>
        <taxon>Dacrymycetes</taxon>
        <taxon>Dacrymycetales</taxon>
        <taxon>Dacrymycetaceae</taxon>
        <taxon>Calocera</taxon>
    </lineage>
</organism>
<reference evidence="1 2" key="1">
    <citation type="journal article" date="2016" name="Mol. Biol. Evol.">
        <title>Comparative Genomics of Early-Diverging Mushroom-Forming Fungi Provides Insights into the Origins of Lignocellulose Decay Capabilities.</title>
        <authorList>
            <person name="Nagy L.G."/>
            <person name="Riley R."/>
            <person name="Tritt A."/>
            <person name="Adam C."/>
            <person name="Daum C."/>
            <person name="Floudas D."/>
            <person name="Sun H."/>
            <person name="Yadav J.S."/>
            <person name="Pangilinan J."/>
            <person name="Larsson K.H."/>
            <person name="Matsuura K."/>
            <person name="Barry K."/>
            <person name="Labutti K."/>
            <person name="Kuo R."/>
            <person name="Ohm R.A."/>
            <person name="Bhattacharya S.S."/>
            <person name="Shirouzu T."/>
            <person name="Yoshinaga Y."/>
            <person name="Martin F.M."/>
            <person name="Grigoriev I.V."/>
            <person name="Hibbett D.S."/>
        </authorList>
    </citation>
    <scope>NUCLEOTIDE SEQUENCE [LARGE SCALE GENOMIC DNA]</scope>
    <source>
        <strain evidence="1 2">HHB12733</strain>
    </source>
</reference>
<evidence type="ECO:0000313" key="1">
    <source>
        <dbReference type="EMBL" id="KZT55131.1"/>
    </source>
</evidence>
<proteinExistence type="predicted"/>
<gene>
    <name evidence="1" type="ORF">CALCODRAFT_359386</name>
</gene>
<protein>
    <submittedName>
        <fullName evidence="1">Uncharacterized protein</fullName>
    </submittedName>
</protein>
<dbReference type="EMBL" id="KV424000">
    <property type="protein sequence ID" value="KZT55131.1"/>
    <property type="molecule type" value="Genomic_DNA"/>
</dbReference>
<name>A0A165ELZ1_9BASI</name>